<dbReference type="PANTHER" id="PTHR21708:SF45">
    <property type="entry name" value="2-DEHYDROPANTOATE 2-REDUCTASE"/>
    <property type="match status" value="1"/>
</dbReference>
<dbReference type="GO" id="GO:0015940">
    <property type="term" value="P:pantothenate biosynthetic process"/>
    <property type="evidence" value="ECO:0007669"/>
    <property type="project" value="UniProtKB-UniPathway"/>
</dbReference>
<comment type="caution">
    <text evidence="9">The sequence shown here is derived from an EMBL/GenBank/DDBJ whole genome shotgun (WGS) entry which is preliminary data.</text>
</comment>
<dbReference type="GO" id="GO:0005737">
    <property type="term" value="C:cytoplasm"/>
    <property type="evidence" value="ECO:0007669"/>
    <property type="project" value="TreeGrafter"/>
</dbReference>
<feature type="domain" description="Ketopantoate reductase N-terminal" evidence="7">
    <location>
        <begin position="23"/>
        <end position="190"/>
    </location>
</feature>
<dbReference type="EC" id="1.1.1.169" evidence="2"/>
<evidence type="ECO:0000259" key="8">
    <source>
        <dbReference type="Pfam" id="PF08546"/>
    </source>
</evidence>
<dbReference type="SUPFAM" id="SSF48179">
    <property type="entry name" value="6-phosphogluconate dehydrogenase C-terminal domain-like"/>
    <property type="match status" value="1"/>
</dbReference>
<dbReference type="InterPro" id="IPR013328">
    <property type="entry name" value="6PGD_dom2"/>
</dbReference>
<evidence type="ECO:0000256" key="1">
    <source>
        <dbReference type="ARBA" id="ARBA00004994"/>
    </source>
</evidence>
<comment type="pathway">
    <text evidence="1">Cofactor biosynthesis; (R)-pantothenate biosynthesis; (R)-pantoate from 3-methyl-2-oxobutanoate: step 2/2.</text>
</comment>
<dbReference type="RefSeq" id="WP_113932079.1">
    <property type="nucleotide sequence ID" value="NZ_JACCEU010000002.1"/>
</dbReference>
<dbReference type="Pfam" id="PF08546">
    <property type="entry name" value="ApbA_C"/>
    <property type="match status" value="1"/>
</dbReference>
<evidence type="ECO:0000259" key="7">
    <source>
        <dbReference type="Pfam" id="PF02558"/>
    </source>
</evidence>
<dbReference type="SUPFAM" id="SSF51735">
    <property type="entry name" value="NAD(P)-binding Rossmann-fold domains"/>
    <property type="match status" value="1"/>
</dbReference>
<dbReference type="Gene3D" id="3.40.50.720">
    <property type="entry name" value="NAD(P)-binding Rossmann-like Domain"/>
    <property type="match status" value="1"/>
</dbReference>
<evidence type="ECO:0000256" key="4">
    <source>
        <dbReference type="ARBA" id="ARBA00022655"/>
    </source>
</evidence>
<dbReference type="NCBIfam" id="NF005089">
    <property type="entry name" value="PRK06522.1-4"/>
    <property type="match status" value="1"/>
</dbReference>
<dbReference type="Proteomes" id="UP000253628">
    <property type="component" value="Unassembled WGS sequence"/>
</dbReference>
<keyword evidence="4" id="KW-0566">Pantothenate biosynthesis</keyword>
<dbReference type="Pfam" id="PF02558">
    <property type="entry name" value="ApbA"/>
    <property type="match status" value="1"/>
</dbReference>
<accession>A0A366HGQ6</accession>
<dbReference type="OrthoDB" id="9796561at2"/>
<gene>
    <name evidence="9" type="ORF">DFR37_102212</name>
</gene>
<feature type="domain" description="Ketopantoate reductase C-terminal" evidence="8">
    <location>
        <begin position="217"/>
        <end position="336"/>
    </location>
</feature>
<dbReference type="GO" id="GO:0008677">
    <property type="term" value="F:2-dehydropantoate 2-reductase activity"/>
    <property type="evidence" value="ECO:0007669"/>
    <property type="project" value="UniProtKB-EC"/>
</dbReference>
<reference evidence="9 10" key="1">
    <citation type="submission" date="2018-06" db="EMBL/GenBank/DDBJ databases">
        <title>Genomic Encyclopedia of Type Strains, Phase IV (KMG-IV): sequencing the most valuable type-strain genomes for metagenomic binning, comparative biology and taxonomic classification.</title>
        <authorList>
            <person name="Goeker M."/>
        </authorList>
    </citation>
    <scope>NUCLEOTIDE SEQUENCE [LARGE SCALE GENOMIC DNA]</scope>
    <source>
        <strain evidence="9 10">DSM 25520</strain>
    </source>
</reference>
<name>A0A366HGQ6_9BURK</name>
<dbReference type="PANTHER" id="PTHR21708">
    <property type="entry name" value="PROBABLE 2-DEHYDROPANTOATE 2-REDUCTASE"/>
    <property type="match status" value="1"/>
</dbReference>
<evidence type="ECO:0000256" key="6">
    <source>
        <dbReference type="ARBA" id="ARBA00048793"/>
    </source>
</evidence>
<dbReference type="InterPro" id="IPR051402">
    <property type="entry name" value="KPR-Related"/>
</dbReference>
<sequence length="352" mass="36976">MNASVQARDESPPAPTLHPSLRIGIAGAGAIGCTLAATLAHAGQAVHLLARGANLQAIQRNGIQLTRAQDIIQASVAASASAHELGVQDVLFLCTKAQDLAGLLPALAPMIGPQTCVVPLVNGVPWWYFQGIPDHFSGRAIEAVDPGGALLSALPSEQILGAVVFITAERLGPGAVESRNPMLLVLGELDHTETPRLQRIAAALTAAGLPTRSSPRIRDPLWTKIIANLASNPLSVISGATLQALFSDPRLLPVVRKILVEAMALSAAYGARLEFDPETFIAQAAAMGPTRTSMLQDSLQGHPLELAAIGDSLLELARLRQIPMPITQDIIALTHFRDEATRAANALNGDKK</sequence>
<dbReference type="InterPro" id="IPR013752">
    <property type="entry name" value="KPA_reductase"/>
</dbReference>
<dbReference type="UniPathway" id="UPA00028">
    <property type="reaction ID" value="UER00004"/>
</dbReference>
<dbReference type="InterPro" id="IPR013332">
    <property type="entry name" value="KPR_N"/>
</dbReference>
<evidence type="ECO:0000256" key="2">
    <source>
        <dbReference type="ARBA" id="ARBA00013014"/>
    </source>
</evidence>
<evidence type="ECO:0000256" key="3">
    <source>
        <dbReference type="ARBA" id="ARBA00019465"/>
    </source>
</evidence>
<proteinExistence type="predicted"/>
<evidence type="ECO:0000313" key="10">
    <source>
        <dbReference type="Proteomes" id="UP000253628"/>
    </source>
</evidence>
<evidence type="ECO:0000256" key="5">
    <source>
        <dbReference type="ARBA" id="ARBA00032024"/>
    </source>
</evidence>
<keyword evidence="10" id="KW-1185">Reference proteome</keyword>
<comment type="catalytic activity">
    <reaction evidence="6">
        <text>(R)-pantoate + NADP(+) = 2-dehydropantoate + NADPH + H(+)</text>
        <dbReference type="Rhea" id="RHEA:16233"/>
        <dbReference type="ChEBI" id="CHEBI:11561"/>
        <dbReference type="ChEBI" id="CHEBI:15378"/>
        <dbReference type="ChEBI" id="CHEBI:15980"/>
        <dbReference type="ChEBI" id="CHEBI:57783"/>
        <dbReference type="ChEBI" id="CHEBI:58349"/>
        <dbReference type="EC" id="1.1.1.169"/>
    </reaction>
</comment>
<dbReference type="AlphaFoldDB" id="A0A366HGQ6"/>
<evidence type="ECO:0000313" key="9">
    <source>
        <dbReference type="EMBL" id="RBP41833.1"/>
    </source>
</evidence>
<dbReference type="EMBL" id="QNRQ01000002">
    <property type="protein sequence ID" value="RBP41833.1"/>
    <property type="molecule type" value="Genomic_DNA"/>
</dbReference>
<organism evidence="9 10">
    <name type="scientific">Eoetvoesiella caeni</name>
    <dbReference type="NCBI Taxonomy" id="645616"/>
    <lineage>
        <taxon>Bacteria</taxon>
        <taxon>Pseudomonadati</taxon>
        <taxon>Pseudomonadota</taxon>
        <taxon>Betaproteobacteria</taxon>
        <taxon>Burkholderiales</taxon>
        <taxon>Alcaligenaceae</taxon>
        <taxon>Eoetvoesiella</taxon>
    </lineage>
</organism>
<protein>
    <recommendedName>
        <fullName evidence="3">2-dehydropantoate 2-reductase</fullName>
        <ecNumber evidence="2">1.1.1.169</ecNumber>
    </recommendedName>
    <alternativeName>
        <fullName evidence="5">Ketopantoate reductase</fullName>
    </alternativeName>
</protein>
<dbReference type="Gene3D" id="1.10.1040.10">
    <property type="entry name" value="N-(1-d-carboxylethyl)-l-norvaline Dehydrogenase, domain 2"/>
    <property type="match status" value="1"/>
</dbReference>
<dbReference type="InterPro" id="IPR008927">
    <property type="entry name" value="6-PGluconate_DH-like_C_sf"/>
</dbReference>
<dbReference type="InterPro" id="IPR036291">
    <property type="entry name" value="NAD(P)-bd_dom_sf"/>
</dbReference>